<reference evidence="1 2" key="1">
    <citation type="journal article" date="2011" name="Stand. Genomic Sci.">
        <title>Complete genome sequence of the gliding, heparinolytic Pedobacter saltans type strain (113).</title>
        <authorList>
            <person name="Liolios K."/>
            <person name="Sikorski J."/>
            <person name="Lu M."/>
            <person name="Nolan M."/>
            <person name="Lapidus A."/>
            <person name="Lucas S."/>
            <person name="Hammon N."/>
            <person name="Deshpande S."/>
            <person name="Cheng J.F."/>
            <person name="Tapia R."/>
            <person name="Han C."/>
            <person name="Goodwin L."/>
            <person name="Pitluck S."/>
            <person name="Huntemann M."/>
            <person name="Ivanova N."/>
            <person name="Pagani I."/>
            <person name="Mavromatis K."/>
            <person name="Ovchinikova G."/>
            <person name="Pati A."/>
            <person name="Chen A."/>
            <person name="Palaniappan K."/>
            <person name="Land M."/>
            <person name="Hauser L."/>
            <person name="Brambilla E.M."/>
            <person name="Kotsyurbenko O."/>
            <person name="Rohde M."/>
            <person name="Tindall B.J."/>
            <person name="Abt B."/>
            <person name="Goker M."/>
            <person name="Detter J.C."/>
            <person name="Woyke T."/>
            <person name="Bristow J."/>
            <person name="Eisen J.A."/>
            <person name="Markowitz V."/>
            <person name="Hugenholtz P."/>
            <person name="Klenk H.P."/>
            <person name="Kyrpides N.C."/>
        </authorList>
    </citation>
    <scope>NUCLEOTIDE SEQUENCE [LARGE SCALE GENOMIC DNA]</scope>
    <source>
        <strain evidence="2">ATCC 51119 / DSM 12145 / JCM 21818 / LMG 10337 / NBRC 100064 / NCIMB 13643</strain>
    </source>
</reference>
<dbReference type="STRING" id="762903.Pedsa_0523"/>
<dbReference type="AlphaFoldDB" id="F0S6M8"/>
<reference evidence="2" key="2">
    <citation type="submission" date="2011-02" db="EMBL/GenBank/DDBJ databases">
        <title>The complete genome of Pedobacter saltans DSM 12145.</title>
        <authorList>
            <consortium name="US DOE Joint Genome Institute (JGI-PGF)"/>
            <person name="Lucas S."/>
            <person name="Copeland A."/>
            <person name="Lapidus A."/>
            <person name="Bruce D."/>
            <person name="Goodwin L."/>
            <person name="Pitluck S."/>
            <person name="Kyrpides N."/>
            <person name="Mavromatis K."/>
            <person name="Pagani I."/>
            <person name="Ivanova N."/>
            <person name="Ovchinnikova G."/>
            <person name="Lu M."/>
            <person name="Detter J.C."/>
            <person name="Han C."/>
            <person name="Land M."/>
            <person name="Hauser L."/>
            <person name="Markowitz V."/>
            <person name="Cheng J.-F."/>
            <person name="Hugenholtz P."/>
            <person name="Woyke T."/>
            <person name="Wu D."/>
            <person name="Tindall B."/>
            <person name="Pomrenke H.G."/>
            <person name="Brambilla E."/>
            <person name="Klenk H.-P."/>
            <person name="Eisen J.A."/>
        </authorList>
    </citation>
    <scope>NUCLEOTIDE SEQUENCE [LARGE SCALE GENOMIC DNA]</scope>
    <source>
        <strain evidence="2">ATCC 51119 / DSM 12145 / JCM 21818 / LMG 10337 / NBRC 100064 / NCIMB 13643</strain>
    </source>
</reference>
<dbReference type="HOGENOM" id="CLU_1018893_0_0_10"/>
<organism evidence="1 2">
    <name type="scientific">Pseudopedobacter saltans (strain ATCC 51119 / DSM 12145 / JCM 21818 / CCUG 39354 / LMG 10337 / NBRC 100064 / NCIMB 13643)</name>
    <name type="common">Pedobacter saltans</name>
    <dbReference type="NCBI Taxonomy" id="762903"/>
    <lineage>
        <taxon>Bacteria</taxon>
        <taxon>Pseudomonadati</taxon>
        <taxon>Bacteroidota</taxon>
        <taxon>Sphingobacteriia</taxon>
        <taxon>Sphingobacteriales</taxon>
        <taxon>Sphingobacteriaceae</taxon>
        <taxon>Pseudopedobacter</taxon>
    </lineage>
</organism>
<dbReference type="RefSeq" id="WP_013631607.1">
    <property type="nucleotide sequence ID" value="NC_015177.1"/>
</dbReference>
<gene>
    <name evidence="1" type="ordered locus">Pedsa_0523</name>
</gene>
<dbReference type="KEGG" id="psn:Pedsa_0523"/>
<protein>
    <submittedName>
        <fullName evidence="1">Uncharacterized protein</fullName>
    </submittedName>
</protein>
<dbReference type="eggNOG" id="ENOG50338G9">
    <property type="taxonomic scope" value="Bacteria"/>
</dbReference>
<dbReference type="EMBL" id="CP002545">
    <property type="protein sequence ID" value="ADY51104.1"/>
    <property type="molecule type" value="Genomic_DNA"/>
</dbReference>
<accession>F0S6M8</accession>
<sequence>MGEQTGLISYSGKLGNTVGVRKKGGNFVRTVPKSVNMSENSFKSAKEFGYGSTACALIKTAFDPLMLRPFKGTLHNRLSEVMRKVIRSGPITMKGNRNVFDGDLSLLKGFEFNDKVRLNSFFRTLPEVGLVDKELRLSLPKFIWEELLTKVPAKANYVVLGFGFGFLDFKNYTYQLELAPELRIGKEEHFSGASLSFPVPDTEEQAVLVMMNVFFESATEKYRSKIDNQLYQGGAFLEAIHLLGGEVVTFENEEPHEVSEEDKPVGSLVWKML</sequence>
<proteinExistence type="predicted"/>
<dbReference type="OrthoDB" id="645138at2"/>
<keyword evidence="2" id="KW-1185">Reference proteome</keyword>
<evidence type="ECO:0000313" key="1">
    <source>
        <dbReference type="EMBL" id="ADY51104.1"/>
    </source>
</evidence>
<evidence type="ECO:0000313" key="2">
    <source>
        <dbReference type="Proteomes" id="UP000000310"/>
    </source>
</evidence>
<name>F0S6M8_PSESL</name>
<dbReference type="Proteomes" id="UP000000310">
    <property type="component" value="Chromosome"/>
</dbReference>